<evidence type="ECO:0000256" key="1">
    <source>
        <dbReference type="SAM" id="MobiDB-lite"/>
    </source>
</evidence>
<organism evidence="3 4">
    <name type="scientific">Anaplasma phagocytophilum str. ApMUC09</name>
    <dbReference type="NCBI Taxonomy" id="1359152"/>
    <lineage>
        <taxon>Bacteria</taxon>
        <taxon>Pseudomonadati</taxon>
        <taxon>Pseudomonadota</taxon>
        <taxon>Alphaproteobacteria</taxon>
        <taxon>Rickettsiales</taxon>
        <taxon>Anaplasmataceae</taxon>
        <taxon>Anaplasma</taxon>
        <taxon>phagocytophilum group</taxon>
    </lineage>
</organism>
<protein>
    <submittedName>
        <fullName evidence="3">Surface antigen family protein</fullName>
    </submittedName>
</protein>
<comment type="caution">
    <text evidence="3">The sequence shown here is derived from an EMBL/GenBank/DDBJ whole genome shotgun (WGS) entry which is preliminary data.</text>
</comment>
<name>A0A0F3N7K9_ANAPH</name>
<proteinExistence type="predicted"/>
<dbReference type="EMBL" id="LANV01000001">
    <property type="protein sequence ID" value="KJV64040.1"/>
    <property type="molecule type" value="Genomic_DNA"/>
</dbReference>
<dbReference type="PATRIC" id="fig|1359152.3.peg.1679"/>
<dbReference type="InterPro" id="IPR002566">
    <property type="entry name" value="Msp4_OMP-like"/>
</dbReference>
<evidence type="ECO:0000313" key="3">
    <source>
        <dbReference type="EMBL" id="KJV64040.1"/>
    </source>
</evidence>
<reference evidence="3 4" key="1">
    <citation type="submission" date="2015-02" db="EMBL/GenBank/DDBJ databases">
        <title>Genome Sequencing of Rickettsiales.</title>
        <authorList>
            <person name="Daugherty S.C."/>
            <person name="Su Q."/>
            <person name="Abolude K."/>
            <person name="Beier-Sexton M."/>
            <person name="Carlyon J.A."/>
            <person name="Carter R."/>
            <person name="Day N.P."/>
            <person name="Dumler S.J."/>
            <person name="Dyachenko V."/>
            <person name="Godinez A."/>
            <person name="Kurtti T.J."/>
            <person name="Lichay M."/>
            <person name="Mullins K.E."/>
            <person name="Ott S."/>
            <person name="Pappas-Brown V."/>
            <person name="Paris D.H."/>
            <person name="Patel P."/>
            <person name="Richards A.L."/>
            <person name="Sadzewicz L."/>
            <person name="Sears K."/>
            <person name="Seidman D."/>
            <person name="Sengamalay N."/>
            <person name="Stenos J."/>
            <person name="Tallon L.J."/>
            <person name="Vincent G."/>
            <person name="Fraser C.M."/>
            <person name="Munderloh U."/>
            <person name="Dunning-Hotopp J.C."/>
        </authorList>
    </citation>
    <scope>NUCLEOTIDE SEQUENCE [LARGE SCALE GENOMIC DNA]</scope>
    <source>
        <strain evidence="3 4">ApMUC09</strain>
    </source>
</reference>
<dbReference type="Pfam" id="PF01617">
    <property type="entry name" value="Surface_Ag_2"/>
    <property type="match status" value="1"/>
</dbReference>
<feature type="domain" description="Msp4/OMP-like" evidence="2">
    <location>
        <begin position="2"/>
        <end position="112"/>
    </location>
</feature>
<dbReference type="Proteomes" id="UP000033441">
    <property type="component" value="Unassembled WGS sequence"/>
</dbReference>
<evidence type="ECO:0000313" key="4">
    <source>
        <dbReference type="Proteomes" id="UP000033441"/>
    </source>
</evidence>
<dbReference type="AlphaFoldDB" id="A0A0F3N7K9"/>
<gene>
    <name evidence="3" type="ORF">APHMUC_1605</name>
</gene>
<feature type="region of interest" description="Disordered" evidence="1">
    <location>
        <begin position="157"/>
        <end position="194"/>
    </location>
</feature>
<evidence type="ECO:0000259" key="2">
    <source>
        <dbReference type="Pfam" id="PF01617"/>
    </source>
</evidence>
<accession>A0A0F3N7K9</accession>
<sequence>MFSKLRGFSVRGSSGDTKAVYPYLKDGKSVKLESNKFDWNTPDPRIGFKDNMLVAMEGSVGYGIGGARVELEIGYERFKTKGIRDSGSKEDEADTVYLLAKELAYDVVTVQTDKLTAALAKTSGKDIVQFANAVKISHSEIDKKVCTYGHSAISGARSNKGKKFTATPSGGSSGSDGATSQCSGLGDRSPTQDPKLFSNFVETVKIAEDKNWPTGGAANDSNVLVEGAQNSNANAVAKDLVALNPEKKP</sequence>